<dbReference type="EMBL" id="VSRR010139894">
    <property type="protein sequence ID" value="MPD04217.1"/>
    <property type="molecule type" value="Genomic_DNA"/>
</dbReference>
<sequence>MKKHNPTRSLYLTKPNTVHVQLFHNVFSPQNWPQKDVNDCSFMHDCFWHCVCSCGCITNPLLLPLFQCHDDYWCIPDCIFIGIAFYIKSECSVMVWSTGDPHDLTVCSSNYRQFELS</sequence>
<accession>A0A5B7KC36</accession>
<reference evidence="1 2" key="1">
    <citation type="submission" date="2019-05" db="EMBL/GenBank/DDBJ databases">
        <title>Another draft genome of Portunus trituberculatus and its Hox gene families provides insights of decapod evolution.</title>
        <authorList>
            <person name="Jeong J.-H."/>
            <person name="Song I."/>
            <person name="Kim S."/>
            <person name="Choi T."/>
            <person name="Kim D."/>
            <person name="Ryu S."/>
            <person name="Kim W."/>
        </authorList>
    </citation>
    <scope>NUCLEOTIDE SEQUENCE [LARGE SCALE GENOMIC DNA]</scope>
    <source>
        <tissue evidence="1">Muscle</tissue>
    </source>
</reference>
<protein>
    <submittedName>
        <fullName evidence="1">Uncharacterized protein</fullName>
    </submittedName>
</protein>
<evidence type="ECO:0000313" key="1">
    <source>
        <dbReference type="EMBL" id="MPD04217.1"/>
    </source>
</evidence>
<proteinExistence type="predicted"/>
<keyword evidence="2" id="KW-1185">Reference proteome</keyword>
<gene>
    <name evidence="1" type="ORF">E2C01_099891</name>
</gene>
<dbReference type="AlphaFoldDB" id="A0A5B7KC36"/>
<dbReference type="Proteomes" id="UP000324222">
    <property type="component" value="Unassembled WGS sequence"/>
</dbReference>
<name>A0A5B7KC36_PORTR</name>
<evidence type="ECO:0000313" key="2">
    <source>
        <dbReference type="Proteomes" id="UP000324222"/>
    </source>
</evidence>
<comment type="caution">
    <text evidence="1">The sequence shown here is derived from an EMBL/GenBank/DDBJ whole genome shotgun (WGS) entry which is preliminary data.</text>
</comment>
<organism evidence="1 2">
    <name type="scientific">Portunus trituberculatus</name>
    <name type="common">Swimming crab</name>
    <name type="synonym">Neptunus trituberculatus</name>
    <dbReference type="NCBI Taxonomy" id="210409"/>
    <lineage>
        <taxon>Eukaryota</taxon>
        <taxon>Metazoa</taxon>
        <taxon>Ecdysozoa</taxon>
        <taxon>Arthropoda</taxon>
        <taxon>Crustacea</taxon>
        <taxon>Multicrustacea</taxon>
        <taxon>Malacostraca</taxon>
        <taxon>Eumalacostraca</taxon>
        <taxon>Eucarida</taxon>
        <taxon>Decapoda</taxon>
        <taxon>Pleocyemata</taxon>
        <taxon>Brachyura</taxon>
        <taxon>Eubrachyura</taxon>
        <taxon>Portunoidea</taxon>
        <taxon>Portunidae</taxon>
        <taxon>Portuninae</taxon>
        <taxon>Portunus</taxon>
    </lineage>
</organism>